<reference evidence="9 10" key="1">
    <citation type="submission" date="2023-12" db="EMBL/GenBank/DDBJ databases">
        <title>Baltic Sea Cyanobacteria.</title>
        <authorList>
            <person name="Delbaje E."/>
            <person name="Fewer D.P."/>
            <person name="Shishido T.K."/>
        </authorList>
    </citation>
    <scope>NUCLEOTIDE SEQUENCE [LARGE SCALE GENOMIC DNA]</scope>
    <source>
        <strain evidence="9 10">UHCC 0281</strain>
    </source>
</reference>
<evidence type="ECO:0000256" key="4">
    <source>
        <dbReference type="ARBA" id="ARBA00022692"/>
    </source>
</evidence>
<dbReference type="InterPro" id="IPR002048">
    <property type="entry name" value="EF_hand_dom"/>
</dbReference>
<dbReference type="Proteomes" id="UP001302329">
    <property type="component" value="Unassembled WGS sequence"/>
</dbReference>
<feature type="transmembrane region" description="Helical" evidence="7">
    <location>
        <begin position="161"/>
        <end position="179"/>
    </location>
</feature>
<evidence type="ECO:0000256" key="2">
    <source>
        <dbReference type="ARBA" id="ARBA00005914"/>
    </source>
</evidence>
<feature type="transmembrane region" description="Helical" evidence="7">
    <location>
        <begin position="60"/>
        <end position="89"/>
    </location>
</feature>
<comment type="similarity">
    <text evidence="2">Belongs to the urea transporter family.</text>
</comment>
<dbReference type="InterPro" id="IPR029020">
    <property type="entry name" value="Ammonium/urea_transptr"/>
</dbReference>
<accession>A0ABU5SXN8</accession>
<keyword evidence="3" id="KW-1003">Cell membrane</keyword>
<feature type="transmembrane region" description="Helical" evidence="7">
    <location>
        <begin position="287"/>
        <end position="305"/>
    </location>
</feature>
<evidence type="ECO:0000256" key="6">
    <source>
        <dbReference type="ARBA" id="ARBA00023136"/>
    </source>
</evidence>
<dbReference type="SMART" id="SM00054">
    <property type="entry name" value="EFh"/>
    <property type="match status" value="3"/>
</dbReference>
<protein>
    <submittedName>
        <fullName evidence="9">Urea transporter</fullName>
    </submittedName>
</protein>
<dbReference type="PANTHER" id="PTHR10464">
    <property type="entry name" value="UREA TRANSPORTER"/>
    <property type="match status" value="1"/>
</dbReference>
<dbReference type="Gene3D" id="1.10.238.10">
    <property type="entry name" value="EF-hand"/>
    <property type="match status" value="1"/>
</dbReference>
<keyword evidence="5 7" id="KW-1133">Transmembrane helix</keyword>
<dbReference type="PANTHER" id="PTHR10464:SF4">
    <property type="entry name" value="UREA TRANSPORTER"/>
    <property type="match status" value="1"/>
</dbReference>
<comment type="subcellular location">
    <subcellularLocation>
        <location evidence="1">Cell membrane</location>
        <topology evidence="1">Multi-pass membrane protein</topology>
    </subcellularLocation>
</comment>
<gene>
    <name evidence="9" type="ORF">VB739_11345</name>
</gene>
<evidence type="ECO:0000256" key="7">
    <source>
        <dbReference type="SAM" id="Phobius"/>
    </source>
</evidence>
<evidence type="ECO:0000256" key="1">
    <source>
        <dbReference type="ARBA" id="ARBA00004651"/>
    </source>
</evidence>
<sequence length="526" mass="55477">MSSLLEPDAPVARWYDRLLPCSGTLRQLTRRWGEAAAVLTVVGAFRSLSQVIFINNPLSGVLLLLALLVQSPSIALFATVGIVAANLAAKALGAPWADRHNGIYGFNGALVGSAIGAYADLGPPRTALLWALLAVGGAAITAVLVHGLGRRFHAATGLPPLTLPFCLVTWGLLMLVTLADLPALQLQSPALPPPAESVIQAFLLALPRGFGQVFFCGDLASSWLVLAATAVASPVAAGVGLMGGAIGALTGLASGATAAVAMGLWSFEGVLSAIAIAGIFHAPTRRCVGVAALAALVASLLSPLLERLMPFGLPGLTLSFIVATLGTLLVVRRTLPTVVPVALHAILTPEEHLQRYLVTRQLLNDFRSRLGWTLDGGGRTSLVPSADPALLMRLAALFERLDSDQDGQLSLAELAEGMGQGRSDPAPALARVLAAMDLDGDGAVDKPEFFEVMLRLRRLRDGQERLRRYLIPVDADGDERLDPSEMDRLLRSIGQPSLNHREQRAVFGPGMAGLSWQAFFDRLLLT</sequence>
<feature type="transmembrane region" description="Helical" evidence="7">
    <location>
        <begin position="127"/>
        <end position="149"/>
    </location>
</feature>
<evidence type="ECO:0000313" key="10">
    <source>
        <dbReference type="Proteomes" id="UP001302329"/>
    </source>
</evidence>
<evidence type="ECO:0000256" key="3">
    <source>
        <dbReference type="ARBA" id="ARBA00022475"/>
    </source>
</evidence>
<feature type="domain" description="EF-hand" evidence="8">
    <location>
        <begin position="389"/>
        <end position="424"/>
    </location>
</feature>
<dbReference type="SUPFAM" id="SSF47473">
    <property type="entry name" value="EF-hand"/>
    <property type="match status" value="1"/>
</dbReference>
<evidence type="ECO:0000259" key="8">
    <source>
        <dbReference type="PROSITE" id="PS50222"/>
    </source>
</evidence>
<evidence type="ECO:0000256" key="5">
    <source>
        <dbReference type="ARBA" id="ARBA00022989"/>
    </source>
</evidence>
<dbReference type="Pfam" id="PF13499">
    <property type="entry name" value="EF-hand_7"/>
    <property type="match status" value="1"/>
</dbReference>
<name>A0ABU5SXN8_9CYAN</name>
<feature type="transmembrane region" description="Helical" evidence="7">
    <location>
        <begin position="258"/>
        <end position="280"/>
    </location>
</feature>
<dbReference type="InterPro" id="IPR011992">
    <property type="entry name" value="EF-hand-dom_pair"/>
</dbReference>
<evidence type="ECO:0000313" key="9">
    <source>
        <dbReference type="EMBL" id="MEA5443147.1"/>
    </source>
</evidence>
<feature type="domain" description="EF-hand" evidence="8">
    <location>
        <begin position="429"/>
        <end position="459"/>
    </location>
</feature>
<feature type="transmembrane region" description="Helical" evidence="7">
    <location>
        <begin position="311"/>
        <end position="331"/>
    </location>
</feature>
<dbReference type="InterPro" id="IPR018247">
    <property type="entry name" value="EF_Hand_1_Ca_BS"/>
</dbReference>
<keyword evidence="10" id="KW-1185">Reference proteome</keyword>
<dbReference type="Gene3D" id="1.10.3430.10">
    <property type="entry name" value="Ammonium transporter AmtB like domains"/>
    <property type="match status" value="1"/>
</dbReference>
<organism evidence="9 10">
    <name type="scientific">Cyanobium gracile UHCC 0281</name>
    <dbReference type="NCBI Taxonomy" id="3110309"/>
    <lineage>
        <taxon>Bacteria</taxon>
        <taxon>Bacillati</taxon>
        <taxon>Cyanobacteriota</taxon>
        <taxon>Cyanophyceae</taxon>
        <taxon>Synechococcales</taxon>
        <taxon>Prochlorococcaceae</taxon>
        <taxon>Cyanobium</taxon>
    </lineage>
</organism>
<feature type="transmembrane region" description="Helical" evidence="7">
    <location>
        <begin position="101"/>
        <end position="121"/>
    </location>
</feature>
<dbReference type="InterPro" id="IPR004937">
    <property type="entry name" value="Urea_transporter"/>
</dbReference>
<dbReference type="Pfam" id="PF03253">
    <property type="entry name" value="UT"/>
    <property type="match status" value="1"/>
</dbReference>
<keyword evidence="6 7" id="KW-0472">Membrane</keyword>
<dbReference type="PROSITE" id="PS00018">
    <property type="entry name" value="EF_HAND_1"/>
    <property type="match status" value="2"/>
</dbReference>
<feature type="transmembrane region" description="Helical" evidence="7">
    <location>
        <begin position="223"/>
        <end position="246"/>
    </location>
</feature>
<dbReference type="PROSITE" id="PS50222">
    <property type="entry name" value="EF_HAND_2"/>
    <property type="match status" value="2"/>
</dbReference>
<dbReference type="EMBL" id="JAYGHY010000038">
    <property type="protein sequence ID" value="MEA5443147.1"/>
    <property type="molecule type" value="Genomic_DNA"/>
</dbReference>
<keyword evidence="4 7" id="KW-0812">Transmembrane</keyword>
<comment type="caution">
    <text evidence="9">The sequence shown here is derived from an EMBL/GenBank/DDBJ whole genome shotgun (WGS) entry which is preliminary data.</text>
</comment>
<feature type="transmembrane region" description="Helical" evidence="7">
    <location>
        <begin position="199"/>
        <end position="216"/>
    </location>
</feature>
<dbReference type="CDD" id="cd00051">
    <property type="entry name" value="EFh"/>
    <property type="match status" value="1"/>
</dbReference>
<proteinExistence type="inferred from homology"/>